<dbReference type="OrthoDB" id="101614at2759"/>
<dbReference type="Pfam" id="PF17919">
    <property type="entry name" value="RT_RNaseH_2"/>
    <property type="match status" value="1"/>
</dbReference>
<evidence type="ECO:0000259" key="1">
    <source>
        <dbReference type="Pfam" id="PF13456"/>
    </source>
</evidence>
<dbReference type="AlphaFoldDB" id="A0A2G9HZC2"/>
<dbReference type="EC" id="3.1.26.4" evidence="3"/>
<dbReference type="GO" id="GO:0004523">
    <property type="term" value="F:RNA-DNA hybrid ribonuclease activity"/>
    <property type="evidence" value="ECO:0007669"/>
    <property type="project" value="UniProtKB-EC"/>
</dbReference>
<dbReference type="PANTHER" id="PTHR48475:SF1">
    <property type="entry name" value="RNASE H TYPE-1 DOMAIN-CONTAINING PROTEIN"/>
    <property type="match status" value="1"/>
</dbReference>
<dbReference type="SUPFAM" id="SSF56672">
    <property type="entry name" value="DNA/RNA polymerases"/>
    <property type="match status" value="1"/>
</dbReference>
<dbReference type="Proteomes" id="UP000231279">
    <property type="component" value="Unassembled WGS sequence"/>
</dbReference>
<dbReference type="SUPFAM" id="SSF53098">
    <property type="entry name" value="Ribonuclease H-like"/>
    <property type="match status" value="2"/>
</dbReference>
<name>A0A2G9HZC2_9LAMI</name>
<gene>
    <name evidence="3" type="ORF">CDL12_04415</name>
</gene>
<dbReference type="CDD" id="cd09279">
    <property type="entry name" value="RNase_HI_like"/>
    <property type="match status" value="1"/>
</dbReference>
<evidence type="ECO:0000259" key="2">
    <source>
        <dbReference type="Pfam" id="PF17919"/>
    </source>
</evidence>
<sequence length="642" mass="73976">MKKDAPLKWDERYQNTFEIIKKHLLNQPILGAPVPEKPLILYIIAQERSIGAFMAQENEEGKENALYYLSRSLIENELKYSPVEKICLTLFYAIKKLRHYFEAYSIRLISQANLVKFVISRLVLSGRLAWKITFILQKVVKGQVLADFLANHLIPAQWELSDDLPAEDVFYNEVLPTWTLFFDEAARFDGQVLTYSFVLGELCSNNIVEYQTVIIELQMALEMNITEVEIYGDSRLVVNQLLNIYENLLKKFESFSLGHIPRKEDRMVDTLANLATALALSEGEAMSVPICNRWVVPMLNRTNHEDSNAVSVLTNDVQDWRKPPIDYLKHGRLPSNTRHSTEIRWRSSHFVLYKDNLYQRSYEGNYQCCLSDEETIKAMTEAHSGVCGAHQSDPKLHFQIKRMEPLHPTVASWPFDAWGLDVVGPITPKSSVGHAYILAEVVPLRKVKKKTVVEFIRSNLSFGYGIPRYIITDNRKIFYNKLMDRLCVQFDFKQHNSFMYNAVANVYGIEAVLGLENQIPSLRVAVLEGLMIEDNAGLRLEKLEALDEKKLQAQQQLECYQACMTRAFNQKVHPRSYQIRDLVLVVRKLITITQRMGNKFISKCDSPYAVQEVYTNGAYKLVDKDGLRVGLINGKFLKRYYP</sequence>
<keyword evidence="3" id="KW-0378">Hydrolase</keyword>
<feature type="domain" description="RNase H type-1" evidence="1">
    <location>
        <begin position="199"/>
        <end position="275"/>
    </location>
</feature>
<dbReference type="InterPro" id="IPR043502">
    <property type="entry name" value="DNA/RNA_pol_sf"/>
</dbReference>
<organism evidence="3 4">
    <name type="scientific">Handroanthus impetiginosus</name>
    <dbReference type="NCBI Taxonomy" id="429701"/>
    <lineage>
        <taxon>Eukaryota</taxon>
        <taxon>Viridiplantae</taxon>
        <taxon>Streptophyta</taxon>
        <taxon>Embryophyta</taxon>
        <taxon>Tracheophyta</taxon>
        <taxon>Spermatophyta</taxon>
        <taxon>Magnoliopsida</taxon>
        <taxon>eudicotyledons</taxon>
        <taxon>Gunneridae</taxon>
        <taxon>Pentapetalae</taxon>
        <taxon>asterids</taxon>
        <taxon>lamiids</taxon>
        <taxon>Lamiales</taxon>
        <taxon>Bignoniaceae</taxon>
        <taxon>Crescentiina</taxon>
        <taxon>Tabebuia alliance</taxon>
        <taxon>Handroanthus</taxon>
    </lineage>
</organism>
<evidence type="ECO:0000313" key="3">
    <source>
        <dbReference type="EMBL" id="PIN22864.1"/>
    </source>
</evidence>
<keyword evidence="4" id="KW-1185">Reference proteome</keyword>
<reference evidence="4" key="1">
    <citation type="journal article" date="2018" name="Gigascience">
        <title>Genome assembly of the Pink Ipe (Handroanthus impetiginosus, Bignoniaceae), a highly valued, ecologically keystone Neotropical timber forest tree.</title>
        <authorList>
            <person name="Silva-Junior O.B."/>
            <person name="Grattapaglia D."/>
            <person name="Novaes E."/>
            <person name="Collevatti R.G."/>
        </authorList>
    </citation>
    <scope>NUCLEOTIDE SEQUENCE [LARGE SCALE GENOMIC DNA]</scope>
    <source>
        <strain evidence="4">cv. UFG-1</strain>
    </source>
</reference>
<dbReference type="EMBL" id="NKXS01000681">
    <property type="protein sequence ID" value="PIN22864.1"/>
    <property type="molecule type" value="Genomic_DNA"/>
</dbReference>
<accession>A0A2G9HZC2</accession>
<dbReference type="InterPro" id="IPR041577">
    <property type="entry name" value="RT_RNaseH_2"/>
</dbReference>
<dbReference type="InterPro" id="IPR002156">
    <property type="entry name" value="RNaseH_domain"/>
</dbReference>
<dbReference type="GO" id="GO:0003676">
    <property type="term" value="F:nucleic acid binding"/>
    <property type="evidence" value="ECO:0007669"/>
    <property type="project" value="InterPro"/>
</dbReference>
<dbReference type="PANTHER" id="PTHR48475">
    <property type="entry name" value="RIBONUCLEASE H"/>
    <property type="match status" value="1"/>
</dbReference>
<feature type="domain" description="Reverse transcriptase/retrotransposon-derived protein RNase H-like" evidence="2">
    <location>
        <begin position="9"/>
        <end position="106"/>
    </location>
</feature>
<dbReference type="InterPro" id="IPR012337">
    <property type="entry name" value="RNaseH-like_sf"/>
</dbReference>
<proteinExistence type="predicted"/>
<protein>
    <submittedName>
        <fullName evidence="3">Ribonuclease H</fullName>
        <ecNumber evidence="3">3.1.26.4</ecNumber>
    </submittedName>
</protein>
<dbReference type="Gene3D" id="3.30.420.10">
    <property type="entry name" value="Ribonuclease H-like superfamily/Ribonuclease H"/>
    <property type="match status" value="2"/>
</dbReference>
<evidence type="ECO:0000313" key="4">
    <source>
        <dbReference type="Proteomes" id="UP000231279"/>
    </source>
</evidence>
<comment type="caution">
    <text evidence="3">The sequence shown here is derived from an EMBL/GenBank/DDBJ whole genome shotgun (WGS) entry which is preliminary data.</text>
</comment>
<dbReference type="STRING" id="429701.A0A2G9HZC2"/>
<dbReference type="Pfam" id="PF13456">
    <property type="entry name" value="RVT_3"/>
    <property type="match status" value="1"/>
</dbReference>
<dbReference type="InterPro" id="IPR036397">
    <property type="entry name" value="RNaseH_sf"/>
</dbReference>